<accession>A0ABU9J598</accession>
<comment type="caution">
    <text evidence="1">The sequence shown here is derived from an EMBL/GenBank/DDBJ whole genome shotgun (WGS) entry which is preliminary data.</text>
</comment>
<evidence type="ECO:0000313" key="2">
    <source>
        <dbReference type="Proteomes" id="UP001459204"/>
    </source>
</evidence>
<sequence length="247" mass="27099">MAALAVVPLLGFGCQGASSGIDYHSHDVNADQNQVGLNESDGGAGKTSVAINLEEIARRSGVLENYGGLYTYLDITEDGINLIIQDTFSSRQKYKSITPFLLAYKEKLIINCTYLRAFDDKGMVSVGSYCRDQSEATVDSLEDAINNNNIIPYTTEHPWLTSLSLSTGCQGVAAGLSYSNYHVLRCDLGDSDELTDNISVSVFDENFAILVQMNGYEFSPILNSAHKDKFVFWGLHKESGYKIIYSP</sequence>
<evidence type="ECO:0008006" key="3">
    <source>
        <dbReference type="Google" id="ProtNLM"/>
    </source>
</evidence>
<protein>
    <recommendedName>
        <fullName evidence="3">Lipoprotein</fullName>
    </recommendedName>
</protein>
<dbReference type="EMBL" id="JBBWWT010000012">
    <property type="protein sequence ID" value="MEL1266105.1"/>
    <property type="molecule type" value="Genomic_DNA"/>
</dbReference>
<name>A0ABU9J598_9GAMM</name>
<organism evidence="1 2">
    <name type="scientific">Pseudoxanthomonas putridarboris</name>
    <dbReference type="NCBI Taxonomy" id="752605"/>
    <lineage>
        <taxon>Bacteria</taxon>
        <taxon>Pseudomonadati</taxon>
        <taxon>Pseudomonadota</taxon>
        <taxon>Gammaproteobacteria</taxon>
        <taxon>Lysobacterales</taxon>
        <taxon>Lysobacteraceae</taxon>
        <taxon>Pseudoxanthomonas</taxon>
    </lineage>
</organism>
<reference evidence="1 2" key="1">
    <citation type="submission" date="2024-04" db="EMBL/GenBank/DDBJ databases">
        <title>Draft genome sequence of Pseudoxanthomonas putridarboris WD12.</title>
        <authorList>
            <person name="Oh J."/>
        </authorList>
    </citation>
    <scope>NUCLEOTIDE SEQUENCE [LARGE SCALE GENOMIC DNA]</scope>
    <source>
        <strain evidence="1 2">WD12</strain>
    </source>
</reference>
<dbReference type="Proteomes" id="UP001459204">
    <property type="component" value="Unassembled WGS sequence"/>
</dbReference>
<gene>
    <name evidence="1" type="ORF">AAD027_17255</name>
</gene>
<evidence type="ECO:0000313" key="1">
    <source>
        <dbReference type="EMBL" id="MEL1266105.1"/>
    </source>
</evidence>
<proteinExistence type="predicted"/>
<dbReference type="RefSeq" id="WP_341727277.1">
    <property type="nucleotide sequence ID" value="NZ_JBBWWT010000012.1"/>
</dbReference>
<keyword evidence="2" id="KW-1185">Reference proteome</keyword>